<evidence type="ECO:0000313" key="3">
    <source>
        <dbReference type="Proteomes" id="UP001144451"/>
    </source>
</evidence>
<feature type="compositionally biased region" description="Gly residues" evidence="1">
    <location>
        <begin position="20"/>
        <end position="35"/>
    </location>
</feature>
<dbReference type="EMBL" id="BSDQ01000001">
    <property type="protein sequence ID" value="GLI29625.1"/>
    <property type="molecule type" value="Genomic_DNA"/>
</dbReference>
<feature type="region of interest" description="Disordered" evidence="1">
    <location>
        <begin position="1"/>
        <end position="39"/>
    </location>
</feature>
<protein>
    <submittedName>
        <fullName evidence="2">Uncharacterized protein</fullName>
    </submittedName>
</protein>
<dbReference type="Proteomes" id="UP001144451">
    <property type="component" value="Unassembled WGS sequence"/>
</dbReference>
<comment type="caution">
    <text evidence="2">The sequence shown here is derived from an EMBL/GenBank/DDBJ whole genome shotgun (WGS) entry which is preliminary data.</text>
</comment>
<evidence type="ECO:0000313" key="2">
    <source>
        <dbReference type="EMBL" id="GLI29625.1"/>
    </source>
</evidence>
<reference evidence="2" key="1">
    <citation type="submission" date="2022-12" db="EMBL/GenBank/DDBJ databases">
        <title>Reference genome sequencing for broad-spectrum identification of bacterial and archaeal isolates by mass spectrometry.</title>
        <authorList>
            <person name="Sekiguchi Y."/>
            <person name="Tourlousse D.M."/>
        </authorList>
    </citation>
    <scope>NUCLEOTIDE SEQUENCE</scope>
    <source>
        <strain evidence="2">5-2</strain>
    </source>
</reference>
<name>A0ABQ5RCR3_9MICO</name>
<organism evidence="2 3">
    <name type="scientific">Brachybacterium conglomeratum</name>
    <dbReference type="NCBI Taxonomy" id="47846"/>
    <lineage>
        <taxon>Bacteria</taxon>
        <taxon>Bacillati</taxon>
        <taxon>Actinomycetota</taxon>
        <taxon>Actinomycetes</taxon>
        <taxon>Micrococcales</taxon>
        <taxon>Dermabacteraceae</taxon>
        <taxon>Brachybacterium</taxon>
    </lineage>
</organism>
<proteinExistence type="predicted"/>
<gene>
    <name evidence="2" type="ORF">BCONGLO52_04660</name>
</gene>
<accession>A0ABQ5RCR3</accession>
<evidence type="ECO:0000256" key="1">
    <source>
        <dbReference type="SAM" id="MobiDB-lite"/>
    </source>
</evidence>
<keyword evidence="3" id="KW-1185">Reference proteome</keyword>
<sequence length="66" mass="6431">MGSGAGWRAEGTGQVDAGSSPGGGGVSARGPGDGADGAQWNWAVSVEPARASVEEVGFRAVATRSK</sequence>